<keyword evidence="2" id="KW-1185">Reference proteome</keyword>
<organism evidence="1 2">
    <name type="scientific">Candidatus Methanocrinis alkalitolerans</name>
    <dbReference type="NCBI Taxonomy" id="3033395"/>
    <lineage>
        <taxon>Archaea</taxon>
        <taxon>Methanobacteriati</taxon>
        <taxon>Methanobacteriota</taxon>
        <taxon>Stenosarchaea group</taxon>
        <taxon>Methanomicrobia</taxon>
        <taxon>Methanotrichales</taxon>
        <taxon>Methanotrichaceae</taxon>
        <taxon>Methanocrinis</taxon>
    </lineage>
</organism>
<accession>A0ABT5XFK6</accession>
<gene>
    <name evidence="1" type="ORF">P0O24_07810</name>
</gene>
<name>A0ABT5XFK6_9EURY</name>
<comment type="caution">
    <text evidence="1">The sequence shown here is derived from an EMBL/GenBank/DDBJ whole genome shotgun (WGS) entry which is preliminary data.</text>
</comment>
<evidence type="ECO:0000313" key="2">
    <source>
        <dbReference type="Proteomes" id="UP001215956"/>
    </source>
</evidence>
<evidence type="ECO:0000313" key="1">
    <source>
        <dbReference type="EMBL" id="MDF0593486.1"/>
    </source>
</evidence>
<sequence length="40" mass="4953">MSWIKDKKYDENDRKKLEKGGGFEKFVTIISHWFYRVVSW</sequence>
<proteinExistence type="predicted"/>
<reference evidence="1 2" key="1">
    <citation type="submission" date="2023-03" db="EMBL/GenBank/DDBJ databases">
        <title>Whole genome sequencing of Methanotrichaceae archaeon M04Ac.</title>
        <authorList>
            <person name="Khomyakova M.A."/>
            <person name="Merkel A.Y."/>
            <person name="Slobodkin A.I."/>
        </authorList>
    </citation>
    <scope>NUCLEOTIDE SEQUENCE [LARGE SCALE GENOMIC DNA]</scope>
    <source>
        <strain evidence="1 2">M04Ac</strain>
    </source>
</reference>
<dbReference type="Proteomes" id="UP001215956">
    <property type="component" value="Unassembled WGS sequence"/>
</dbReference>
<dbReference type="RefSeq" id="WP_316969190.1">
    <property type="nucleotide sequence ID" value="NZ_JARFPL010000021.1"/>
</dbReference>
<dbReference type="EMBL" id="JARFPL010000021">
    <property type="protein sequence ID" value="MDF0593486.1"/>
    <property type="molecule type" value="Genomic_DNA"/>
</dbReference>
<protein>
    <submittedName>
        <fullName evidence="1">Uncharacterized protein</fullName>
    </submittedName>
</protein>